<evidence type="ECO:0008006" key="8">
    <source>
        <dbReference type="Google" id="ProtNLM"/>
    </source>
</evidence>
<accession>A0A484M9E1</accession>
<dbReference type="PANTHER" id="PTHR23291:SF121">
    <property type="entry name" value="BI1-LIKE PROTEIN"/>
    <property type="match status" value="1"/>
</dbReference>
<keyword evidence="3 5" id="KW-1133">Transmembrane helix</keyword>
<dbReference type="Pfam" id="PF01027">
    <property type="entry name" value="Bax1-I"/>
    <property type="match status" value="1"/>
</dbReference>
<dbReference type="EMBL" id="OOIL02002916">
    <property type="protein sequence ID" value="VFQ85352.1"/>
    <property type="molecule type" value="Genomic_DNA"/>
</dbReference>
<feature type="transmembrane region" description="Helical" evidence="5">
    <location>
        <begin position="157"/>
        <end position="177"/>
    </location>
</feature>
<evidence type="ECO:0000256" key="3">
    <source>
        <dbReference type="ARBA" id="ARBA00022989"/>
    </source>
</evidence>
<dbReference type="OrthoDB" id="7933078at2759"/>
<dbReference type="GO" id="GO:0016020">
    <property type="term" value="C:membrane"/>
    <property type="evidence" value="ECO:0007669"/>
    <property type="project" value="UniProtKB-SubCell"/>
</dbReference>
<organism evidence="6 7">
    <name type="scientific">Cuscuta campestris</name>
    <dbReference type="NCBI Taxonomy" id="132261"/>
    <lineage>
        <taxon>Eukaryota</taxon>
        <taxon>Viridiplantae</taxon>
        <taxon>Streptophyta</taxon>
        <taxon>Embryophyta</taxon>
        <taxon>Tracheophyta</taxon>
        <taxon>Spermatophyta</taxon>
        <taxon>Magnoliopsida</taxon>
        <taxon>eudicotyledons</taxon>
        <taxon>Gunneridae</taxon>
        <taxon>Pentapetalae</taxon>
        <taxon>asterids</taxon>
        <taxon>lamiids</taxon>
        <taxon>Solanales</taxon>
        <taxon>Convolvulaceae</taxon>
        <taxon>Cuscuteae</taxon>
        <taxon>Cuscuta</taxon>
        <taxon>Cuscuta subgen. Grammica</taxon>
        <taxon>Cuscuta sect. Cleistogrammica</taxon>
    </lineage>
</organism>
<comment type="subcellular location">
    <subcellularLocation>
        <location evidence="1">Membrane</location>
        <topology evidence="1">Multi-pass membrane protein</topology>
    </subcellularLocation>
</comment>
<keyword evidence="2 5" id="KW-0812">Transmembrane</keyword>
<dbReference type="Proteomes" id="UP000595140">
    <property type="component" value="Unassembled WGS sequence"/>
</dbReference>
<keyword evidence="7" id="KW-1185">Reference proteome</keyword>
<dbReference type="AlphaFoldDB" id="A0A484M9E1"/>
<dbReference type="InterPro" id="IPR006214">
    <property type="entry name" value="Bax_inhibitor_1-related"/>
</dbReference>
<evidence type="ECO:0000313" key="6">
    <source>
        <dbReference type="EMBL" id="VFQ85352.1"/>
    </source>
</evidence>
<protein>
    <recommendedName>
        <fullName evidence="8">BI1-like protein</fullName>
    </recommendedName>
</protein>
<evidence type="ECO:0000256" key="5">
    <source>
        <dbReference type="RuleBase" id="RU004379"/>
    </source>
</evidence>
<feature type="transmembrane region" description="Helical" evidence="5">
    <location>
        <begin position="74"/>
        <end position="94"/>
    </location>
</feature>
<dbReference type="PANTHER" id="PTHR23291">
    <property type="entry name" value="BAX INHIBITOR-RELATED"/>
    <property type="match status" value="1"/>
</dbReference>
<comment type="similarity">
    <text evidence="5">Belongs to the BI1 family.</text>
</comment>
<reference evidence="6 7" key="1">
    <citation type="submission" date="2018-04" db="EMBL/GenBank/DDBJ databases">
        <authorList>
            <person name="Vogel A."/>
        </authorList>
    </citation>
    <scope>NUCLEOTIDE SEQUENCE [LARGE SCALE GENOMIC DNA]</scope>
</reference>
<evidence type="ECO:0000256" key="1">
    <source>
        <dbReference type="ARBA" id="ARBA00004141"/>
    </source>
</evidence>
<gene>
    <name evidence="6" type="ORF">CCAM_LOCUS27128</name>
</gene>
<evidence type="ECO:0000256" key="4">
    <source>
        <dbReference type="ARBA" id="ARBA00023136"/>
    </source>
</evidence>
<evidence type="ECO:0000256" key="2">
    <source>
        <dbReference type="ARBA" id="ARBA00022692"/>
    </source>
</evidence>
<name>A0A484M9E1_9ASTE</name>
<feature type="transmembrane region" description="Helical" evidence="5">
    <location>
        <begin position="41"/>
        <end position="62"/>
    </location>
</feature>
<sequence length="245" mass="26802">MMAGYAVKGNDIEAGGKNGGGGLYPGMMENPQMRWAFIRKVYVIVFAQLFICTAVSAAMFFTPAVKTFMATTNGLIALIVLVILTFILSIAMGFCSQKHPWNYVLLGLFTVSMAFMIGVVCTYKKGMPIMIAAGVTAVVFVALTLYTFWAAKRGSDFSFLAPFLICALMVLLIFGLIRMFVHMGSIGQLIYGCLGALVFSGFIIYDTDNLIKRFSYDEYIAAASCLFMDIINLFLAILNILEGSD</sequence>
<keyword evidence="4 5" id="KW-0472">Membrane</keyword>
<feature type="transmembrane region" description="Helical" evidence="5">
    <location>
        <begin position="130"/>
        <end position="151"/>
    </location>
</feature>
<feature type="transmembrane region" description="Helical" evidence="5">
    <location>
        <begin position="100"/>
        <end position="123"/>
    </location>
</feature>
<feature type="transmembrane region" description="Helical" evidence="5">
    <location>
        <begin position="219"/>
        <end position="241"/>
    </location>
</feature>
<evidence type="ECO:0000313" key="7">
    <source>
        <dbReference type="Proteomes" id="UP000595140"/>
    </source>
</evidence>
<proteinExistence type="inferred from homology"/>
<feature type="transmembrane region" description="Helical" evidence="5">
    <location>
        <begin position="189"/>
        <end position="207"/>
    </location>
</feature>